<name>A0A7X1YAQ9_9PSED</name>
<comment type="caution">
    <text evidence="1">The sequence shown here is derived from an EMBL/GenBank/DDBJ whole genome shotgun (WGS) entry which is preliminary data.</text>
</comment>
<protein>
    <submittedName>
        <fullName evidence="1">Uncharacterized protein</fullName>
    </submittedName>
</protein>
<sequence length="130" mass="14100">MLKDGVLCRTHKLSIGGFMVVFLRAAQCFAGAEETLAEWNEIGKDRAIEVALIECSEGLSSIPRDRLSEPATGWVTELDSFLDYSGLEIPNGKGAIATKAATLTAQDVGRIAELVKSLQQWFSAENRKGL</sequence>
<evidence type="ECO:0000313" key="2">
    <source>
        <dbReference type="Proteomes" id="UP000470186"/>
    </source>
</evidence>
<organism evidence="1 2">
    <name type="scientific">Pseudomonas helleri</name>
    <dbReference type="NCBI Taxonomy" id="1608996"/>
    <lineage>
        <taxon>Bacteria</taxon>
        <taxon>Pseudomonadati</taxon>
        <taxon>Pseudomonadota</taxon>
        <taxon>Gammaproteobacteria</taxon>
        <taxon>Pseudomonadales</taxon>
        <taxon>Pseudomonadaceae</taxon>
        <taxon>Pseudomonas</taxon>
    </lineage>
</organism>
<evidence type="ECO:0000313" key="1">
    <source>
        <dbReference type="EMBL" id="MQU33715.1"/>
    </source>
</evidence>
<dbReference type="EMBL" id="WIVX01000124">
    <property type="protein sequence ID" value="MQU33715.1"/>
    <property type="molecule type" value="Genomic_DNA"/>
</dbReference>
<accession>A0A7X1YAQ9</accession>
<proteinExistence type="predicted"/>
<dbReference type="RefSeq" id="WP_153351600.1">
    <property type="nucleotide sequence ID" value="NZ_WIVX01000124.1"/>
</dbReference>
<keyword evidence="2" id="KW-1185">Reference proteome</keyword>
<dbReference type="Proteomes" id="UP000470186">
    <property type="component" value="Unassembled WGS sequence"/>
</dbReference>
<dbReference type="AlphaFoldDB" id="A0A7X1YAQ9"/>
<gene>
    <name evidence="1" type="ORF">GHO30_20410</name>
</gene>
<reference evidence="1 2" key="1">
    <citation type="submission" date="2019-10" db="EMBL/GenBank/DDBJ databases">
        <title>Evaluation of single-gene subtyping targets for Pseudomonas.</title>
        <authorList>
            <person name="Reichler S.J."/>
            <person name="Orsi R.H."/>
            <person name="Wiedmann M."/>
            <person name="Martin N.H."/>
            <person name="Murphy S.I."/>
        </authorList>
    </citation>
    <scope>NUCLEOTIDE SEQUENCE [LARGE SCALE GENOMIC DNA]</scope>
    <source>
        <strain evidence="1 2">FSL R10-2107</strain>
    </source>
</reference>